<dbReference type="PANTHER" id="PTHR45566">
    <property type="entry name" value="HTH-TYPE TRANSCRIPTIONAL REGULATOR YHJB-RELATED"/>
    <property type="match status" value="1"/>
</dbReference>
<dbReference type="PROSITE" id="PS50110">
    <property type="entry name" value="RESPONSE_REGULATORY"/>
    <property type="match status" value="1"/>
</dbReference>
<reference evidence="6" key="1">
    <citation type="journal article" date="2019" name="Int. J. Syst. Evol. Microbiol.">
        <title>The Global Catalogue of Microorganisms (GCM) 10K type strain sequencing project: providing services to taxonomists for standard genome sequencing and annotation.</title>
        <authorList>
            <consortium name="The Broad Institute Genomics Platform"/>
            <consortium name="The Broad Institute Genome Sequencing Center for Infectious Disease"/>
            <person name="Wu L."/>
            <person name="Ma J."/>
        </authorList>
    </citation>
    <scope>NUCLEOTIDE SEQUENCE [LARGE SCALE GENOMIC DNA]</scope>
    <source>
        <strain evidence="6">CCUG 43114</strain>
    </source>
</reference>
<dbReference type="Pfam" id="PF00072">
    <property type="entry name" value="Response_reg"/>
    <property type="match status" value="1"/>
</dbReference>
<dbReference type="Gene3D" id="1.10.10.10">
    <property type="entry name" value="Winged helix-like DNA-binding domain superfamily/Winged helix DNA-binding domain"/>
    <property type="match status" value="1"/>
</dbReference>
<feature type="modified residue" description="4-aspartylphosphate" evidence="2">
    <location>
        <position position="64"/>
    </location>
</feature>
<dbReference type="SUPFAM" id="SSF52172">
    <property type="entry name" value="CheY-like"/>
    <property type="match status" value="1"/>
</dbReference>
<gene>
    <name evidence="5" type="ORF">ACFPJ6_09515</name>
</gene>
<accession>A0ABW0GMZ5</accession>
<dbReference type="SMART" id="SM00448">
    <property type="entry name" value="REC"/>
    <property type="match status" value="1"/>
</dbReference>
<feature type="region of interest" description="Disordered" evidence="3">
    <location>
        <begin position="218"/>
        <end position="245"/>
    </location>
</feature>
<dbReference type="InterPro" id="IPR001789">
    <property type="entry name" value="Sig_transdc_resp-reg_receiver"/>
</dbReference>
<dbReference type="SUPFAM" id="SSF46894">
    <property type="entry name" value="C-terminal effector domain of the bipartite response regulators"/>
    <property type="match status" value="1"/>
</dbReference>
<dbReference type="CDD" id="cd17535">
    <property type="entry name" value="REC_NarL-like"/>
    <property type="match status" value="1"/>
</dbReference>
<dbReference type="EMBL" id="JBHSLD010000007">
    <property type="protein sequence ID" value="MFC5381029.1"/>
    <property type="molecule type" value="Genomic_DNA"/>
</dbReference>
<dbReference type="InterPro" id="IPR016032">
    <property type="entry name" value="Sig_transdc_resp-reg_C-effctor"/>
</dbReference>
<name>A0ABW0GMZ5_9MICO</name>
<feature type="compositionally biased region" description="Basic and acidic residues" evidence="3">
    <location>
        <begin position="236"/>
        <end position="245"/>
    </location>
</feature>
<dbReference type="InterPro" id="IPR011006">
    <property type="entry name" value="CheY-like_superfamily"/>
</dbReference>
<evidence type="ECO:0000256" key="1">
    <source>
        <dbReference type="ARBA" id="ARBA00023125"/>
    </source>
</evidence>
<sequence>MPRAVDDPGPVTVAAVDDHVPVRRGLAAMLDDTASVRVAGTADSVPALLAVTGGLAGVDVVLLDLHLADGSRPADNVAALARAGTAVLVYSSLTDPALLREALVAGALGVVDKGQDTDVLVSAVLDIASGQPLLTTEWAAVLDAAPRVERPALSEREAEALRLYASGLPMKSAARRMEITLGSFREYLLRVRRKYAEVDRPASTKLDLYHRAVEDGYVDTPARSSGPVPAPEPGAEDGRWPRGRR</sequence>
<dbReference type="Gene3D" id="3.40.50.2300">
    <property type="match status" value="1"/>
</dbReference>
<feature type="domain" description="Response regulatory" evidence="4">
    <location>
        <begin position="12"/>
        <end position="128"/>
    </location>
</feature>
<organism evidence="5 6">
    <name type="scientific">Aquipuribacter nitratireducens</name>
    <dbReference type="NCBI Taxonomy" id="650104"/>
    <lineage>
        <taxon>Bacteria</taxon>
        <taxon>Bacillati</taxon>
        <taxon>Actinomycetota</taxon>
        <taxon>Actinomycetes</taxon>
        <taxon>Micrococcales</taxon>
        <taxon>Intrasporangiaceae</taxon>
        <taxon>Aquipuribacter</taxon>
    </lineage>
</organism>
<dbReference type="InterPro" id="IPR051015">
    <property type="entry name" value="EvgA-like"/>
</dbReference>
<proteinExistence type="predicted"/>
<protein>
    <submittedName>
        <fullName evidence="5">Response regulator</fullName>
    </submittedName>
</protein>
<dbReference type="InterPro" id="IPR036388">
    <property type="entry name" value="WH-like_DNA-bd_sf"/>
</dbReference>
<evidence type="ECO:0000256" key="2">
    <source>
        <dbReference type="PROSITE-ProRule" id="PRU00169"/>
    </source>
</evidence>
<dbReference type="RefSeq" id="WP_340270929.1">
    <property type="nucleotide sequence ID" value="NZ_JBBEOG010000008.1"/>
</dbReference>
<keyword evidence="6" id="KW-1185">Reference proteome</keyword>
<keyword evidence="1" id="KW-0238">DNA-binding</keyword>
<keyword evidence="2" id="KW-0597">Phosphoprotein</keyword>
<dbReference type="PANTHER" id="PTHR45566:SF2">
    <property type="entry name" value="NARL SUBFAMILY"/>
    <property type="match status" value="1"/>
</dbReference>
<dbReference type="InterPro" id="IPR058245">
    <property type="entry name" value="NreC/VraR/RcsB-like_REC"/>
</dbReference>
<comment type="caution">
    <text evidence="5">The sequence shown here is derived from an EMBL/GenBank/DDBJ whole genome shotgun (WGS) entry which is preliminary data.</text>
</comment>
<evidence type="ECO:0000256" key="3">
    <source>
        <dbReference type="SAM" id="MobiDB-lite"/>
    </source>
</evidence>
<dbReference type="Proteomes" id="UP001596122">
    <property type="component" value="Unassembled WGS sequence"/>
</dbReference>
<evidence type="ECO:0000313" key="6">
    <source>
        <dbReference type="Proteomes" id="UP001596122"/>
    </source>
</evidence>
<evidence type="ECO:0000313" key="5">
    <source>
        <dbReference type="EMBL" id="MFC5381029.1"/>
    </source>
</evidence>
<evidence type="ECO:0000259" key="4">
    <source>
        <dbReference type="PROSITE" id="PS50110"/>
    </source>
</evidence>